<comment type="caution">
    <text evidence="2">The sequence shown here is derived from an EMBL/GenBank/DDBJ whole genome shotgun (WGS) entry which is preliminary data.</text>
</comment>
<sequence>MPKSVLNALREVLSISIHMLFTVFLILALITVLLALLLPNHLPKEEHQKV</sequence>
<name>V6IZK0_9BACL</name>
<feature type="transmembrane region" description="Helical" evidence="1">
    <location>
        <begin position="12"/>
        <end position="38"/>
    </location>
</feature>
<proteinExistence type="predicted"/>
<organism evidence="2 3">
    <name type="scientific">Sporolactobacillus laevolacticus DSM 442</name>
    <dbReference type="NCBI Taxonomy" id="1395513"/>
    <lineage>
        <taxon>Bacteria</taxon>
        <taxon>Bacillati</taxon>
        <taxon>Bacillota</taxon>
        <taxon>Bacilli</taxon>
        <taxon>Bacillales</taxon>
        <taxon>Sporolactobacillaceae</taxon>
        <taxon>Sporolactobacillus</taxon>
    </lineage>
</organism>
<keyword evidence="3" id="KW-1185">Reference proteome</keyword>
<dbReference type="PATRIC" id="fig|1395513.3.peg.1735"/>
<dbReference type="EMBL" id="AWTC01000006">
    <property type="protein sequence ID" value="EST12251.1"/>
    <property type="molecule type" value="Genomic_DNA"/>
</dbReference>
<evidence type="ECO:0000256" key="1">
    <source>
        <dbReference type="SAM" id="Phobius"/>
    </source>
</evidence>
<gene>
    <name evidence="2" type="ORF">P343_08560</name>
</gene>
<protein>
    <submittedName>
        <fullName evidence="2">Uncharacterized protein</fullName>
    </submittedName>
</protein>
<dbReference type="RefSeq" id="WP_023509975.1">
    <property type="nucleotide sequence ID" value="NZ_AWTC01000006.1"/>
</dbReference>
<keyword evidence="1" id="KW-0812">Transmembrane</keyword>
<reference evidence="2 3" key="1">
    <citation type="journal article" date="2013" name="Genome Announc.">
        <title>Genome Sequence of Sporolactobacillus laevolacticus DSM442, an Efficient Polymer-Grade D-Lactate Producer from Agricultural Waste Cottonseed as a Nitrogen Source.</title>
        <authorList>
            <person name="Wang H."/>
            <person name="Wang L."/>
            <person name="Ju J."/>
            <person name="Yu B."/>
            <person name="Ma Y."/>
        </authorList>
    </citation>
    <scope>NUCLEOTIDE SEQUENCE [LARGE SCALE GENOMIC DNA]</scope>
    <source>
        <strain evidence="2 3">DSM 442</strain>
    </source>
</reference>
<keyword evidence="1" id="KW-1133">Transmembrane helix</keyword>
<evidence type="ECO:0000313" key="3">
    <source>
        <dbReference type="Proteomes" id="UP000018296"/>
    </source>
</evidence>
<dbReference type="AlphaFoldDB" id="V6IZK0"/>
<accession>V6IZK0</accession>
<keyword evidence="1" id="KW-0472">Membrane</keyword>
<dbReference type="Proteomes" id="UP000018296">
    <property type="component" value="Unassembled WGS sequence"/>
</dbReference>
<evidence type="ECO:0000313" key="2">
    <source>
        <dbReference type="EMBL" id="EST12251.1"/>
    </source>
</evidence>